<evidence type="ECO:0000256" key="1">
    <source>
        <dbReference type="ARBA" id="ARBA00004651"/>
    </source>
</evidence>
<feature type="transmembrane region" description="Helical" evidence="6">
    <location>
        <begin position="294"/>
        <end position="313"/>
    </location>
</feature>
<evidence type="ECO:0000259" key="7">
    <source>
        <dbReference type="PROSITE" id="PS50850"/>
    </source>
</evidence>
<feature type="transmembrane region" description="Helical" evidence="6">
    <location>
        <begin position="226"/>
        <end position="249"/>
    </location>
</feature>
<dbReference type="SUPFAM" id="SSF103473">
    <property type="entry name" value="MFS general substrate transporter"/>
    <property type="match status" value="1"/>
</dbReference>
<dbReference type="PANTHER" id="PTHR23513:SF6">
    <property type="entry name" value="MAJOR FACILITATOR SUPERFAMILY ASSOCIATED DOMAIN-CONTAINING PROTEIN"/>
    <property type="match status" value="1"/>
</dbReference>
<organism evidence="8 9">
    <name type="scientific">Maritalea porphyrae</name>
    <dbReference type="NCBI Taxonomy" id="880732"/>
    <lineage>
        <taxon>Bacteria</taxon>
        <taxon>Pseudomonadati</taxon>
        <taxon>Pseudomonadota</taxon>
        <taxon>Alphaproteobacteria</taxon>
        <taxon>Hyphomicrobiales</taxon>
        <taxon>Devosiaceae</taxon>
        <taxon>Maritalea</taxon>
    </lineage>
</organism>
<accession>A0ABQ5UKJ7</accession>
<feature type="transmembrane region" description="Helical" evidence="6">
    <location>
        <begin position="319"/>
        <end position="341"/>
    </location>
</feature>
<protein>
    <submittedName>
        <fullName evidence="8">MFS transporter</fullName>
    </submittedName>
</protein>
<comment type="caution">
    <text evidence="8">The sequence shown here is derived from an EMBL/GenBank/DDBJ whole genome shotgun (WGS) entry which is preliminary data.</text>
</comment>
<keyword evidence="4 6" id="KW-1133">Transmembrane helix</keyword>
<dbReference type="Pfam" id="PF07690">
    <property type="entry name" value="MFS_1"/>
    <property type="match status" value="1"/>
</dbReference>
<comment type="subcellular location">
    <subcellularLocation>
        <location evidence="1">Cell membrane</location>
        <topology evidence="1">Multi-pass membrane protein</topology>
    </subcellularLocation>
</comment>
<keyword evidence="5 6" id="KW-0472">Membrane</keyword>
<evidence type="ECO:0000313" key="9">
    <source>
        <dbReference type="Proteomes" id="UP001161405"/>
    </source>
</evidence>
<name>A0ABQ5UKJ7_9HYPH</name>
<evidence type="ECO:0000256" key="4">
    <source>
        <dbReference type="ARBA" id="ARBA00022989"/>
    </source>
</evidence>
<keyword evidence="3 6" id="KW-0812">Transmembrane</keyword>
<sequence length="409" mass="43294">MANGHQSASLFKHADFLKLWAAQIGSAFGSRITRTVLPMIAILTINATPNEIAILSALSFAPGLIVAFLAGGYIDRNKKRPLLITTDLVRAALIFSVPIAAHFSAMSMMQLYVVAAVVGAATSIFQIADNAYLPRLVAKDQLVDANSKLEATDAVAEASGPGIAGLLVSLFSAPIAMIFDAITYLWSALMLSFIKKPEPKRTAKSAEDSLLRDAVLGFKSCVKHPIVGPILAADTLMTLAGGIYVTLYMVVALRTLALDPFTVGVIISLGGIAGFFGALAAAPVANKFGLRNTLVVTMALGQLANFGIPLAAALPQYSIALLSFQQVAGDFFMTIFVIQALSLRQREMPENVLARANATFQLTTGMVIPLSALMAGPISMWIGITNTLWIAAIGAMFALPILLMIKKPN</sequence>
<dbReference type="Proteomes" id="UP001161405">
    <property type="component" value="Unassembled WGS sequence"/>
</dbReference>
<dbReference type="InterPro" id="IPR036259">
    <property type="entry name" value="MFS_trans_sf"/>
</dbReference>
<feature type="transmembrane region" description="Helical" evidence="6">
    <location>
        <begin position="171"/>
        <end position="194"/>
    </location>
</feature>
<dbReference type="PANTHER" id="PTHR23513">
    <property type="entry name" value="INTEGRAL MEMBRANE EFFLUX PROTEIN-RELATED"/>
    <property type="match status" value="1"/>
</dbReference>
<feature type="transmembrane region" description="Helical" evidence="6">
    <location>
        <begin position="111"/>
        <end position="128"/>
    </location>
</feature>
<feature type="domain" description="Major facilitator superfamily (MFS) profile" evidence="7">
    <location>
        <begin position="226"/>
        <end position="409"/>
    </location>
</feature>
<evidence type="ECO:0000256" key="3">
    <source>
        <dbReference type="ARBA" id="ARBA00022692"/>
    </source>
</evidence>
<gene>
    <name evidence="8" type="ORF">GCM10007879_00470</name>
</gene>
<dbReference type="PROSITE" id="PS50850">
    <property type="entry name" value="MFS"/>
    <property type="match status" value="1"/>
</dbReference>
<evidence type="ECO:0000313" key="8">
    <source>
        <dbReference type="EMBL" id="GLQ15798.1"/>
    </source>
</evidence>
<reference evidence="8" key="1">
    <citation type="journal article" date="2014" name="Int. J. Syst. Evol. Microbiol.">
        <title>Complete genome of a new Firmicutes species belonging to the dominant human colonic microbiota ('Ruminococcus bicirculans') reveals two chromosomes and a selective capacity to utilize plant glucans.</title>
        <authorList>
            <consortium name="NISC Comparative Sequencing Program"/>
            <person name="Wegmann U."/>
            <person name="Louis P."/>
            <person name="Goesmann A."/>
            <person name="Henrissat B."/>
            <person name="Duncan S.H."/>
            <person name="Flint H.J."/>
        </authorList>
    </citation>
    <scope>NUCLEOTIDE SEQUENCE</scope>
    <source>
        <strain evidence="8">NBRC 107169</strain>
    </source>
</reference>
<feature type="transmembrane region" description="Helical" evidence="6">
    <location>
        <begin position="388"/>
        <end position="405"/>
    </location>
</feature>
<evidence type="ECO:0000256" key="5">
    <source>
        <dbReference type="ARBA" id="ARBA00023136"/>
    </source>
</evidence>
<dbReference type="InterPro" id="IPR020846">
    <property type="entry name" value="MFS_dom"/>
</dbReference>
<dbReference type="RefSeq" id="WP_284360829.1">
    <property type="nucleotide sequence ID" value="NZ_BSNI01000001.1"/>
</dbReference>
<dbReference type="Gene3D" id="1.20.1250.20">
    <property type="entry name" value="MFS general substrate transporter like domains"/>
    <property type="match status" value="1"/>
</dbReference>
<dbReference type="EMBL" id="BSNI01000001">
    <property type="protein sequence ID" value="GLQ15798.1"/>
    <property type="molecule type" value="Genomic_DNA"/>
</dbReference>
<keyword evidence="2" id="KW-1003">Cell membrane</keyword>
<evidence type="ECO:0000256" key="6">
    <source>
        <dbReference type="SAM" id="Phobius"/>
    </source>
</evidence>
<keyword evidence="9" id="KW-1185">Reference proteome</keyword>
<dbReference type="InterPro" id="IPR011701">
    <property type="entry name" value="MFS"/>
</dbReference>
<feature type="transmembrane region" description="Helical" evidence="6">
    <location>
        <begin position="52"/>
        <end position="74"/>
    </location>
</feature>
<dbReference type="CDD" id="cd06173">
    <property type="entry name" value="MFS_MefA_like"/>
    <property type="match status" value="1"/>
</dbReference>
<feature type="transmembrane region" description="Helical" evidence="6">
    <location>
        <begin position="261"/>
        <end position="282"/>
    </location>
</feature>
<reference evidence="8" key="2">
    <citation type="submission" date="2023-01" db="EMBL/GenBank/DDBJ databases">
        <title>Draft genome sequence of Maritalea porphyrae strain NBRC 107169.</title>
        <authorList>
            <person name="Sun Q."/>
            <person name="Mori K."/>
        </authorList>
    </citation>
    <scope>NUCLEOTIDE SEQUENCE</scope>
    <source>
        <strain evidence="8">NBRC 107169</strain>
    </source>
</reference>
<evidence type="ECO:0000256" key="2">
    <source>
        <dbReference type="ARBA" id="ARBA00022475"/>
    </source>
</evidence>
<proteinExistence type="predicted"/>
<feature type="transmembrane region" description="Helical" evidence="6">
    <location>
        <begin position="362"/>
        <end position="382"/>
    </location>
</feature>